<dbReference type="PROSITE" id="PS50005">
    <property type="entry name" value="TPR"/>
    <property type="match status" value="1"/>
</dbReference>
<dbReference type="Pfam" id="PF00515">
    <property type="entry name" value="TPR_1"/>
    <property type="match status" value="1"/>
</dbReference>
<evidence type="ECO:0000313" key="6">
    <source>
        <dbReference type="Proteomes" id="UP001372338"/>
    </source>
</evidence>
<dbReference type="PANTHER" id="PTHR44835:SF1">
    <property type="entry name" value="PROTEIN O-GLCNAC TRANSFERASE"/>
    <property type="match status" value="1"/>
</dbReference>
<dbReference type="SUPFAM" id="SSF48452">
    <property type="entry name" value="TPR-like"/>
    <property type="match status" value="1"/>
</dbReference>
<evidence type="ECO:0000256" key="1">
    <source>
        <dbReference type="ARBA" id="ARBA00004922"/>
    </source>
</evidence>
<keyword evidence="6" id="KW-1185">Reference proteome</keyword>
<dbReference type="AlphaFoldDB" id="A0AAN9IJL6"/>
<evidence type="ECO:0000256" key="4">
    <source>
        <dbReference type="PROSITE-ProRule" id="PRU00339"/>
    </source>
</evidence>
<comment type="caution">
    <text evidence="5">The sequence shown here is derived from an EMBL/GenBank/DDBJ whole genome shotgun (WGS) entry which is preliminary data.</text>
</comment>
<dbReference type="Proteomes" id="UP001372338">
    <property type="component" value="Unassembled WGS sequence"/>
</dbReference>
<gene>
    <name evidence="5" type="ORF">RIF29_09351</name>
</gene>
<reference evidence="5 6" key="1">
    <citation type="submission" date="2024-01" db="EMBL/GenBank/DDBJ databases">
        <title>The genomes of 5 underutilized Papilionoideae crops provide insights into root nodulation and disease resistanc.</title>
        <authorList>
            <person name="Yuan L."/>
        </authorList>
    </citation>
    <scope>NUCLEOTIDE SEQUENCE [LARGE SCALE GENOMIC DNA]</scope>
    <source>
        <strain evidence="5">ZHUSHIDOU_FW_LH</strain>
        <tissue evidence="5">Leaf</tissue>
    </source>
</reference>
<evidence type="ECO:0000256" key="3">
    <source>
        <dbReference type="ARBA" id="ARBA00022679"/>
    </source>
</evidence>
<dbReference type="PANTHER" id="PTHR44835">
    <property type="entry name" value="UDP-N-ACETYLGLUCOSAMINE--PEPTIDE N-ACETYLGLUCOSAMINYLTRANSFERASE SPINDLY-RELATED"/>
    <property type="match status" value="1"/>
</dbReference>
<organism evidence="5 6">
    <name type="scientific">Crotalaria pallida</name>
    <name type="common">Smooth rattlebox</name>
    <name type="synonym">Crotalaria striata</name>
    <dbReference type="NCBI Taxonomy" id="3830"/>
    <lineage>
        <taxon>Eukaryota</taxon>
        <taxon>Viridiplantae</taxon>
        <taxon>Streptophyta</taxon>
        <taxon>Embryophyta</taxon>
        <taxon>Tracheophyta</taxon>
        <taxon>Spermatophyta</taxon>
        <taxon>Magnoliopsida</taxon>
        <taxon>eudicotyledons</taxon>
        <taxon>Gunneridae</taxon>
        <taxon>Pentapetalae</taxon>
        <taxon>rosids</taxon>
        <taxon>fabids</taxon>
        <taxon>Fabales</taxon>
        <taxon>Fabaceae</taxon>
        <taxon>Papilionoideae</taxon>
        <taxon>50 kb inversion clade</taxon>
        <taxon>genistoids sensu lato</taxon>
        <taxon>core genistoids</taxon>
        <taxon>Crotalarieae</taxon>
        <taxon>Crotalaria</taxon>
    </lineage>
</organism>
<evidence type="ECO:0000313" key="5">
    <source>
        <dbReference type="EMBL" id="KAK7281394.1"/>
    </source>
</evidence>
<comment type="pathway">
    <text evidence="1">Protein modification; protein glycosylation.</text>
</comment>
<dbReference type="Gene3D" id="1.25.40.10">
    <property type="entry name" value="Tetratricopeptide repeat domain"/>
    <property type="match status" value="1"/>
</dbReference>
<protein>
    <recommendedName>
        <fullName evidence="7">UDP-N-acetylglucosamine--peptide N-acetylglucosaminyltransferase SPINDLY</fullName>
    </recommendedName>
</protein>
<name>A0AAN9IJL6_CROPI</name>
<dbReference type="InterPro" id="IPR019734">
    <property type="entry name" value="TPR_rpt"/>
</dbReference>
<keyword evidence="2" id="KW-0328">Glycosyltransferase</keyword>
<dbReference type="SMART" id="SM00028">
    <property type="entry name" value="TPR"/>
    <property type="match status" value="2"/>
</dbReference>
<dbReference type="InterPro" id="IPR051939">
    <property type="entry name" value="Glycosyltr_41/O-GlcNAc_trsf"/>
</dbReference>
<dbReference type="InterPro" id="IPR011990">
    <property type="entry name" value="TPR-like_helical_dom_sf"/>
</dbReference>
<dbReference type="GO" id="GO:0016757">
    <property type="term" value="F:glycosyltransferase activity"/>
    <property type="evidence" value="ECO:0007669"/>
    <property type="project" value="UniProtKB-KW"/>
</dbReference>
<sequence length="199" mass="22635">MIRDPEVLLTGSIIKLYNSKPTYYNLGVVYSEKMQYDMALKFYERAATERPMYAQAYCNMGEIFKNRGDLGAAITCYESGNFGRILSSDLRRIVTSCLFIFNLSSLANWKVKLEGDIIQGVAFYKKALYYNWHYADAMYNLGVAYGEMLKFDMLLYSMNLNFTCICGNRCYVASMKLGDATSAKSRVSIFLNTLACEKG</sequence>
<evidence type="ECO:0008006" key="7">
    <source>
        <dbReference type="Google" id="ProtNLM"/>
    </source>
</evidence>
<proteinExistence type="predicted"/>
<dbReference type="EMBL" id="JAYWIO010000002">
    <property type="protein sequence ID" value="KAK7281394.1"/>
    <property type="molecule type" value="Genomic_DNA"/>
</dbReference>
<keyword evidence="4" id="KW-0802">TPR repeat</keyword>
<accession>A0AAN9IJL6</accession>
<keyword evidence="3" id="KW-0808">Transferase</keyword>
<dbReference type="Pfam" id="PF13181">
    <property type="entry name" value="TPR_8"/>
    <property type="match status" value="1"/>
</dbReference>
<evidence type="ECO:0000256" key="2">
    <source>
        <dbReference type="ARBA" id="ARBA00022676"/>
    </source>
</evidence>
<feature type="repeat" description="TPR" evidence="4">
    <location>
        <begin position="20"/>
        <end position="53"/>
    </location>
</feature>